<dbReference type="Proteomes" id="UP001346149">
    <property type="component" value="Unassembled WGS sequence"/>
</dbReference>
<gene>
    <name evidence="1" type="ORF">SAY86_020022</name>
</gene>
<evidence type="ECO:0000313" key="2">
    <source>
        <dbReference type="Proteomes" id="UP001346149"/>
    </source>
</evidence>
<protein>
    <submittedName>
        <fullName evidence="1">Uncharacterized protein</fullName>
    </submittedName>
</protein>
<sequence>MGKFHPLEEQCFWFNGSEKHYPGMQDLPSFFLILEWMNQSTNAAKLKVHKMIDSTPELIFSGNSLCVHGCSEKRSDGLNHNVSDFRADRKRLLLHSSYSNCGYLPKMKLKMALVRTSDSAEKVIGGSYGAMDAWHVIL</sequence>
<evidence type="ECO:0000313" key="1">
    <source>
        <dbReference type="EMBL" id="KAK4788703.1"/>
    </source>
</evidence>
<dbReference type="AlphaFoldDB" id="A0AAN7R7C1"/>
<accession>A0AAN7R7C1</accession>
<organism evidence="1 2">
    <name type="scientific">Trapa natans</name>
    <name type="common">Water chestnut</name>
    <dbReference type="NCBI Taxonomy" id="22666"/>
    <lineage>
        <taxon>Eukaryota</taxon>
        <taxon>Viridiplantae</taxon>
        <taxon>Streptophyta</taxon>
        <taxon>Embryophyta</taxon>
        <taxon>Tracheophyta</taxon>
        <taxon>Spermatophyta</taxon>
        <taxon>Magnoliopsida</taxon>
        <taxon>eudicotyledons</taxon>
        <taxon>Gunneridae</taxon>
        <taxon>Pentapetalae</taxon>
        <taxon>rosids</taxon>
        <taxon>malvids</taxon>
        <taxon>Myrtales</taxon>
        <taxon>Lythraceae</taxon>
        <taxon>Trapa</taxon>
    </lineage>
</organism>
<keyword evidence="2" id="KW-1185">Reference proteome</keyword>
<comment type="caution">
    <text evidence="1">The sequence shown here is derived from an EMBL/GenBank/DDBJ whole genome shotgun (WGS) entry which is preliminary data.</text>
</comment>
<dbReference type="EMBL" id="JAXQNO010000011">
    <property type="protein sequence ID" value="KAK4788703.1"/>
    <property type="molecule type" value="Genomic_DNA"/>
</dbReference>
<reference evidence="1 2" key="1">
    <citation type="journal article" date="2023" name="Hortic Res">
        <title>Pangenome of water caltrop reveals structural variations and asymmetric subgenome divergence after allopolyploidization.</title>
        <authorList>
            <person name="Zhang X."/>
            <person name="Chen Y."/>
            <person name="Wang L."/>
            <person name="Yuan Y."/>
            <person name="Fang M."/>
            <person name="Shi L."/>
            <person name="Lu R."/>
            <person name="Comes H.P."/>
            <person name="Ma Y."/>
            <person name="Chen Y."/>
            <person name="Huang G."/>
            <person name="Zhou Y."/>
            <person name="Zheng Z."/>
            <person name="Qiu Y."/>
        </authorList>
    </citation>
    <scope>NUCLEOTIDE SEQUENCE [LARGE SCALE GENOMIC DNA]</scope>
    <source>
        <strain evidence="1">F231</strain>
    </source>
</reference>
<proteinExistence type="predicted"/>
<name>A0AAN7R7C1_TRANT</name>